<reference evidence="1 2" key="1">
    <citation type="submission" date="2023-02" db="EMBL/GenBank/DDBJ databases">
        <title>Dictyobacter halimunensis sp. nov., a new member of the class Ktedonobacteria from forest soil in a geothermal area.</title>
        <authorList>
            <person name="Rachmania M.K."/>
            <person name="Ningsih F."/>
            <person name="Sakai Y."/>
            <person name="Yabe S."/>
            <person name="Yokota A."/>
            <person name="Sjamsuridzal W."/>
        </authorList>
    </citation>
    <scope>NUCLEOTIDE SEQUENCE [LARGE SCALE GENOMIC DNA]</scope>
    <source>
        <strain evidence="1 2">S3.2.2.5</strain>
    </source>
</reference>
<name>A0ABQ6G0L9_9CHLR</name>
<dbReference type="Proteomes" id="UP001344906">
    <property type="component" value="Unassembled WGS sequence"/>
</dbReference>
<dbReference type="RefSeq" id="WP_338254341.1">
    <property type="nucleotide sequence ID" value="NZ_BSRI01000002.1"/>
</dbReference>
<organism evidence="1 2">
    <name type="scientific">Dictyobacter halimunensis</name>
    <dbReference type="NCBI Taxonomy" id="3026934"/>
    <lineage>
        <taxon>Bacteria</taxon>
        <taxon>Bacillati</taxon>
        <taxon>Chloroflexota</taxon>
        <taxon>Ktedonobacteria</taxon>
        <taxon>Ktedonobacterales</taxon>
        <taxon>Dictyobacteraceae</taxon>
        <taxon>Dictyobacter</taxon>
    </lineage>
</organism>
<dbReference type="PANTHER" id="PTHR34846">
    <property type="entry name" value="4-CARBOXYMUCONOLACTONE DECARBOXYLASE FAMILY PROTEIN (AFU_ORTHOLOGUE AFUA_6G11590)"/>
    <property type="match status" value="1"/>
</dbReference>
<dbReference type="Gene3D" id="1.20.1290.10">
    <property type="entry name" value="AhpD-like"/>
    <property type="match status" value="1"/>
</dbReference>
<proteinExistence type="predicted"/>
<sequence>MARQMGLEEALLDALFHIDQHRHLFTDRELVALRYAEIVTTSARDVDENLWDELQSHFDDGEIVELTTVIGIFNFFNRFADALKLDEA</sequence>
<gene>
    <name evidence="1" type="ORF">KDH_50360</name>
</gene>
<evidence type="ECO:0000313" key="2">
    <source>
        <dbReference type="Proteomes" id="UP001344906"/>
    </source>
</evidence>
<keyword evidence="2" id="KW-1185">Reference proteome</keyword>
<dbReference type="InterPro" id="IPR029032">
    <property type="entry name" value="AhpD-like"/>
</dbReference>
<dbReference type="EMBL" id="BSRI01000002">
    <property type="protein sequence ID" value="GLV58203.1"/>
    <property type="molecule type" value="Genomic_DNA"/>
</dbReference>
<comment type="caution">
    <text evidence="1">The sequence shown here is derived from an EMBL/GenBank/DDBJ whole genome shotgun (WGS) entry which is preliminary data.</text>
</comment>
<accession>A0ABQ6G0L9</accession>
<evidence type="ECO:0008006" key="3">
    <source>
        <dbReference type="Google" id="ProtNLM"/>
    </source>
</evidence>
<protein>
    <recommendedName>
        <fullName evidence="3">Carboxymuconolactone decarboxylase-like domain-containing protein</fullName>
    </recommendedName>
</protein>
<dbReference type="PANTHER" id="PTHR34846:SF10">
    <property type="entry name" value="CYTOPLASMIC PROTEIN"/>
    <property type="match status" value="1"/>
</dbReference>
<evidence type="ECO:0000313" key="1">
    <source>
        <dbReference type="EMBL" id="GLV58203.1"/>
    </source>
</evidence>
<dbReference type="SUPFAM" id="SSF69118">
    <property type="entry name" value="AhpD-like"/>
    <property type="match status" value="1"/>
</dbReference>